<evidence type="ECO:0000256" key="1">
    <source>
        <dbReference type="SAM" id="MobiDB-lite"/>
    </source>
</evidence>
<dbReference type="Proteomes" id="UP000499080">
    <property type="component" value="Unassembled WGS sequence"/>
</dbReference>
<reference evidence="2 3" key="1">
    <citation type="journal article" date="2019" name="Sci. Rep.">
        <title>Orb-weaving spider Araneus ventricosus genome elucidates the spidroin gene catalogue.</title>
        <authorList>
            <person name="Kono N."/>
            <person name="Nakamura H."/>
            <person name="Ohtoshi R."/>
            <person name="Moran D.A.P."/>
            <person name="Shinohara A."/>
            <person name="Yoshida Y."/>
            <person name="Fujiwara M."/>
            <person name="Mori M."/>
            <person name="Tomita M."/>
            <person name="Arakawa K."/>
        </authorList>
    </citation>
    <scope>NUCLEOTIDE SEQUENCE [LARGE SCALE GENOMIC DNA]</scope>
</reference>
<protein>
    <submittedName>
        <fullName evidence="2">Uncharacterized protein</fullName>
    </submittedName>
</protein>
<sequence>MYLESREHWLHPGINTKLQQSCSANLQACNKFDMRRAQVSNKFAEATNLQQACHFKLIANYSKNRVRTQPRIRTRDRPLPKMTLETTRTLDYERRR</sequence>
<keyword evidence="3" id="KW-1185">Reference proteome</keyword>
<comment type="caution">
    <text evidence="2">The sequence shown here is derived from an EMBL/GenBank/DDBJ whole genome shotgun (WGS) entry which is preliminary data.</text>
</comment>
<gene>
    <name evidence="2" type="ORF">AVEN_218762_1</name>
</gene>
<dbReference type="AlphaFoldDB" id="A0A4Y2B6Z8"/>
<accession>A0A4Y2B6Z8</accession>
<name>A0A4Y2B6Z8_ARAVE</name>
<organism evidence="2 3">
    <name type="scientific">Araneus ventricosus</name>
    <name type="common">Orbweaver spider</name>
    <name type="synonym">Epeira ventricosa</name>
    <dbReference type="NCBI Taxonomy" id="182803"/>
    <lineage>
        <taxon>Eukaryota</taxon>
        <taxon>Metazoa</taxon>
        <taxon>Ecdysozoa</taxon>
        <taxon>Arthropoda</taxon>
        <taxon>Chelicerata</taxon>
        <taxon>Arachnida</taxon>
        <taxon>Araneae</taxon>
        <taxon>Araneomorphae</taxon>
        <taxon>Entelegynae</taxon>
        <taxon>Araneoidea</taxon>
        <taxon>Araneidae</taxon>
        <taxon>Araneus</taxon>
    </lineage>
</organism>
<evidence type="ECO:0000313" key="2">
    <source>
        <dbReference type="EMBL" id="GBL87066.1"/>
    </source>
</evidence>
<dbReference type="EMBL" id="BGPR01000051">
    <property type="protein sequence ID" value="GBL87066.1"/>
    <property type="molecule type" value="Genomic_DNA"/>
</dbReference>
<evidence type="ECO:0000313" key="3">
    <source>
        <dbReference type="Proteomes" id="UP000499080"/>
    </source>
</evidence>
<feature type="region of interest" description="Disordered" evidence="1">
    <location>
        <begin position="69"/>
        <end position="96"/>
    </location>
</feature>
<proteinExistence type="predicted"/>